<sequence>MVWAAPFYSPPPPQDDAPSFSGDGELGYTNLSGNTNSETLIAKIRLTWLTGLWTHRLRGEAKSVVKDSDTSAEQYLLSARGRRDLEGPHYLFGFARWEKDRFSGYDQQFTMIAGYGRTLLDEETRWLALETGAGYRLDDLEDEAKRRLSVAYGAVDGGWYFSETASLSQELSLEVTRRELTTRSLTALTAHLNSHLALRLSHEIKHNSSPPDEAEAHTDLTTSASLLYQW</sequence>
<dbReference type="RefSeq" id="WP_147183039.1">
    <property type="nucleotide sequence ID" value="NZ_CP042382.1"/>
</dbReference>
<feature type="region of interest" description="Disordered" evidence="1">
    <location>
        <begin position="1"/>
        <end position="25"/>
    </location>
</feature>
<protein>
    <submittedName>
        <fullName evidence="2">DUF481 domain-containing protein</fullName>
    </submittedName>
</protein>
<name>A0A5B8SPM7_9GAMM</name>
<dbReference type="OrthoDB" id="5292716at2"/>
<accession>A0A5B8SPM7</accession>
<proteinExistence type="predicted"/>
<dbReference type="Pfam" id="PF04338">
    <property type="entry name" value="DUF481"/>
    <property type="match status" value="1"/>
</dbReference>
<keyword evidence="3" id="KW-1185">Reference proteome</keyword>
<dbReference type="Proteomes" id="UP000321272">
    <property type="component" value="Chromosome"/>
</dbReference>
<evidence type="ECO:0000313" key="2">
    <source>
        <dbReference type="EMBL" id="QEA37967.1"/>
    </source>
</evidence>
<dbReference type="AlphaFoldDB" id="A0A5B8SPM7"/>
<evidence type="ECO:0000256" key="1">
    <source>
        <dbReference type="SAM" id="MobiDB-lite"/>
    </source>
</evidence>
<gene>
    <name evidence="2" type="ORF">FGL86_02035</name>
</gene>
<reference evidence="2 3" key="1">
    <citation type="submission" date="2019-06" db="EMBL/GenBank/DDBJ databases">
        <title>Genome analyses of bacteria isolated from kimchi.</title>
        <authorList>
            <person name="Lee S."/>
            <person name="Ahn S."/>
            <person name="Roh S."/>
        </authorList>
    </citation>
    <scope>NUCLEOTIDE SEQUENCE [LARGE SCALE GENOMIC DNA]</scope>
    <source>
        <strain evidence="2 3">CBA4606</strain>
    </source>
</reference>
<dbReference type="InterPro" id="IPR007433">
    <property type="entry name" value="DUF481"/>
</dbReference>
<dbReference type="KEGG" id="paur:FGL86_02035"/>
<organism evidence="2 3">
    <name type="scientific">Pistricoccus aurantiacus</name>
    <dbReference type="NCBI Taxonomy" id="1883414"/>
    <lineage>
        <taxon>Bacteria</taxon>
        <taxon>Pseudomonadati</taxon>
        <taxon>Pseudomonadota</taxon>
        <taxon>Gammaproteobacteria</taxon>
        <taxon>Oceanospirillales</taxon>
        <taxon>Halomonadaceae</taxon>
        <taxon>Pistricoccus</taxon>
    </lineage>
</organism>
<dbReference type="EMBL" id="CP042382">
    <property type="protein sequence ID" value="QEA37967.1"/>
    <property type="molecule type" value="Genomic_DNA"/>
</dbReference>
<evidence type="ECO:0000313" key="3">
    <source>
        <dbReference type="Proteomes" id="UP000321272"/>
    </source>
</evidence>